<sequence>MPLNDPAHAFVPYPDVPVPHAPTGPLADLSFAAKDLFDVAGYPTGGGNPIVLAMSGIKTRTAPTVQKLLDAGARFAGKTVTDELAFSMNGNNAHFGAPINGAAKDRITGGSSSGSASAVSSSLCDFALGTDTGGSVRAPANHCGLYGLRPTHGRVSLEGALDLAPSFDTCGWFARDIGTFARVADVLLGADTPALPERVRLLGPDDVWGLAAPAATKALQGVIDRVQGLLGPAQSTTVAMESFDAMYWNFRYLQSREAWLTDGPLIERYAPPLGPGVAERFAWSRDVTDAQVVAARVFRAAFRAHLAALLGTDGVLLMPTMPDIAPLRSESEAGLEDYRNRAIRMLCIAGLSGFPQLSMPLASRDGAPLGISLLGPAGSDRSLIRMAERIAAS</sequence>
<dbReference type="NCBIfam" id="NF006169">
    <property type="entry name" value="PRK08310.1"/>
    <property type="match status" value="1"/>
</dbReference>
<dbReference type="OrthoDB" id="8872210at2"/>
<keyword evidence="2" id="KW-0378">Hydrolase</keyword>
<dbReference type="PANTHER" id="PTHR46310">
    <property type="entry name" value="AMIDASE 1"/>
    <property type="match status" value="1"/>
</dbReference>
<reference evidence="2 3" key="1">
    <citation type="submission" date="2019-12" db="EMBL/GenBank/DDBJ databases">
        <title>Hybrid Genome Assemblies of two High G+C Isolates from Undergraduate Microbiology Courses.</title>
        <authorList>
            <person name="Ne Ville C.J."/>
            <person name="Enright D."/>
            <person name="Hernandez I."/>
            <person name="Dodsworth J."/>
            <person name="Orwin P.M."/>
        </authorList>
    </citation>
    <scope>NUCLEOTIDE SEQUENCE [LARGE SCALE GENOMIC DNA]</scope>
    <source>
        <strain evidence="2 3">CSUSB</strain>
    </source>
</reference>
<dbReference type="PANTHER" id="PTHR46310:SF7">
    <property type="entry name" value="AMIDASE 1"/>
    <property type="match status" value="1"/>
</dbReference>
<dbReference type="InterPro" id="IPR023631">
    <property type="entry name" value="Amidase_dom"/>
</dbReference>
<proteinExistence type="predicted"/>
<dbReference type="InterPro" id="IPR020556">
    <property type="entry name" value="Amidase_CS"/>
</dbReference>
<dbReference type="Pfam" id="PF01425">
    <property type="entry name" value="Amidase"/>
    <property type="match status" value="1"/>
</dbReference>
<organism evidence="2 3">
    <name type="scientific">Variovorax paradoxus</name>
    <dbReference type="NCBI Taxonomy" id="34073"/>
    <lineage>
        <taxon>Bacteria</taxon>
        <taxon>Pseudomonadati</taxon>
        <taxon>Pseudomonadota</taxon>
        <taxon>Betaproteobacteria</taxon>
        <taxon>Burkholderiales</taxon>
        <taxon>Comamonadaceae</taxon>
        <taxon>Variovorax</taxon>
    </lineage>
</organism>
<evidence type="ECO:0000259" key="1">
    <source>
        <dbReference type="Pfam" id="PF01425"/>
    </source>
</evidence>
<dbReference type="PROSITE" id="PS00571">
    <property type="entry name" value="AMIDASES"/>
    <property type="match status" value="1"/>
</dbReference>
<feature type="domain" description="Amidase" evidence="1">
    <location>
        <begin position="21"/>
        <end position="193"/>
    </location>
</feature>
<dbReference type="SUPFAM" id="SSF75304">
    <property type="entry name" value="Amidase signature (AS) enzymes"/>
    <property type="match status" value="1"/>
</dbReference>
<dbReference type="GO" id="GO:0004040">
    <property type="term" value="F:amidase activity"/>
    <property type="evidence" value="ECO:0007669"/>
    <property type="project" value="UniProtKB-EC"/>
</dbReference>
<name>A0A6I6HCA8_VARPD</name>
<dbReference type="Proteomes" id="UP000425817">
    <property type="component" value="Chromosome"/>
</dbReference>
<dbReference type="AlphaFoldDB" id="A0A6I6HCA8"/>
<gene>
    <name evidence="2" type="ORF">GOQ09_03935</name>
</gene>
<dbReference type="EC" id="3.5.1.4" evidence="2"/>
<accession>A0A6I6HCA8</accession>
<dbReference type="InterPro" id="IPR036928">
    <property type="entry name" value="AS_sf"/>
</dbReference>
<evidence type="ECO:0000313" key="2">
    <source>
        <dbReference type="EMBL" id="QGW80791.1"/>
    </source>
</evidence>
<dbReference type="Gene3D" id="3.90.1300.10">
    <property type="entry name" value="Amidase signature (AS) domain"/>
    <property type="match status" value="1"/>
</dbReference>
<dbReference type="EMBL" id="CP046622">
    <property type="protein sequence ID" value="QGW80791.1"/>
    <property type="molecule type" value="Genomic_DNA"/>
</dbReference>
<evidence type="ECO:0000313" key="3">
    <source>
        <dbReference type="Proteomes" id="UP000425817"/>
    </source>
</evidence>
<protein>
    <submittedName>
        <fullName evidence="2">Amidase</fullName>
        <ecNumber evidence="2">3.5.1.4</ecNumber>
    </submittedName>
</protein>
<dbReference type="RefSeq" id="WP_157611981.1">
    <property type="nucleotide sequence ID" value="NZ_CP046622.1"/>
</dbReference>